<feature type="transmembrane region" description="Helical" evidence="2">
    <location>
        <begin position="1055"/>
        <end position="1077"/>
    </location>
</feature>
<keyword evidence="2" id="KW-0472">Membrane</keyword>
<evidence type="ECO:0000256" key="1">
    <source>
        <dbReference type="SAM" id="MobiDB-lite"/>
    </source>
</evidence>
<feature type="compositionally biased region" description="Polar residues" evidence="1">
    <location>
        <begin position="315"/>
        <end position="328"/>
    </location>
</feature>
<evidence type="ECO:0000256" key="2">
    <source>
        <dbReference type="SAM" id="Phobius"/>
    </source>
</evidence>
<dbReference type="RefSeq" id="XP_062686974.1">
    <property type="nucleotide sequence ID" value="XM_062825388.1"/>
</dbReference>
<reference evidence="3" key="2">
    <citation type="submission" date="2023-06" db="EMBL/GenBank/DDBJ databases">
        <authorList>
            <consortium name="Lawrence Berkeley National Laboratory"/>
            <person name="Haridas S."/>
            <person name="Hensen N."/>
            <person name="Bonometti L."/>
            <person name="Westerberg I."/>
            <person name="Brannstrom I.O."/>
            <person name="Guillou S."/>
            <person name="Cros-Aarteil S."/>
            <person name="Calhoun S."/>
            <person name="Kuo A."/>
            <person name="Mondo S."/>
            <person name="Pangilinan J."/>
            <person name="Riley R."/>
            <person name="Labutti K."/>
            <person name="Andreopoulos B."/>
            <person name="Lipzen A."/>
            <person name="Chen C."/>
            <person name="Yanf M."/>
            <person name="Daum C."/>
            <person name="Ng V."/>
            <person name="Clum A."/>
            <person name="Steindorff A."/>
            <person name="Ohm R."/>
            <person name="Martin F."/>
            <person name="Silar P."/>
            <person name="Natvig D."/>
            <person name="Lalanne C."/>
            <person name="Gautier V."/>
            <person name="Ament-Velasquez S.L."/>
            <person name="Kruys A."/>
            <person name="Hutchinson M.I."/>
            <person name="Powell A.J."/>
            <person name="Barry K."/>
            <person name="Miller A.N."/>
            <person name="Grigoriev I.V."/>
            <person name="Debuchy R."/>
            <person name="Gladieux P."/>
            <person name="Thoren M.H."/>
            <person name="Johannesson H."/>
        </authorList>
    </citation>
    <scope>NUCLEOTIDE SEQUENCE</scope>
    <source>
        <strain evidence="3">CBS 560.94</strain>
    </source>
</reference>
<protein>
    <recommendedName>
        <fullName evidence="5">N-acetyltransferase domain-containing protein</fullName>
    </recommendedName>
</protein>
<dbReference type="InterPro" id="IPR016181">
    <property type="entry name" value="Acyl_CoA_acyltransferase"/>
</dbReference>
<gene>
    <name evidence="3" type="ORF">B0H65DRAFT_438826</name>
</gene>
<reference evidence="3" key="1">
    <citation type="journal article" date="2023" name="Mol. Phylogenet. Evol.">
        <title>Genome-scale phylogeny and comparative genomics of the fungal order Sordariales.</title>
        <authorList>
            <person name="Hensen N."/>
            <person name="Bonometti L."/>
            <person name="Westerberg I."/>
            <person name="Brannstrom I.O."/>
            <person name="Guillou S."/>
            <person name="Cros-Aarteil S."/>
            <person name="Calhoun S."/>
            <person name="Haridas S."/>
            <person name="Kuo A."/>
            <person name="Mondo S."/>
            <person name="Pangilinan J."/>
            <person name="Riley R."/>
            <person name="LaButti K."/>
            <person name="Andreopoulos B."/>
            <person name="Lipzen A."/>
            <person name="Chen C."/>
            <person name="Yan M."/>
            <person name="Daum C."/>
            <person name="Ng V."/>
            <person name="Clum A."/>
            <person name="Steindorff A."/>
            <person name="Ohm R.A."/>
            <person name="Martin F."/>
            <person name="Silar P."/>
            <person name="Natvig D.O."/>
            <person name="Lalanne C."/>
            <person name="Gautier V."/>
            <person name="Ament-Velasquez S.L."/>
            <person name="Kruys A."/>
            <person name="Hutchinson M.I."/>
            <person name="Powell A.J."/>
            <person name="Barry K."/>
            <person name="Miller A.N."/>
            <person name="Grigoriev I.V."/>
            <person name="Debuchy R."/>
            <person name="Gladieux P."/>
            <person name="Hiltunen Thoren M."/>
            <person name="Johannesson H."/>
        </authorList>
    </citation>
    <scope>NUCLEOTIDE SEQUENCE</scope>
    <source>
        <strain evidence="3">CBS 560.94</strain>
    </source>
</reference>
<dbReference type="PANTHER" id="PTHR42791">
    <property type="entry name" value="GNAT FAMILY ACETYLTRANSFERASE"/>
    <property type="match status" value="1"/>
</dbReference>
<dbReference type="PANTHER" id="PTHR42791:SF17">
    <property type="entry name" value="ACETYLTRANSFERASE, GNAT FAMILY FAMILY (AFU_ORTHOLOGUE AFUA_8G05690)"/>
    <property type="match status" value="1"/>
</dbReference>
<feature type="region of interest" description="Disordered" evidence="1">
    <location>
        <begin position="305"/>
        <end position="344"/>
    </location>
</feature>
<organism evidence="3 4">
    <name type="scientific">Neurospora tetraspora</name>
    <dbReference type="NCBI Taxonomy" id="94610"/>
    <lineage>
        <taxon>Eukaryota</taxon>
        <taxon>Fungi</taxon>
        <taxon>Dikarya</taxon>
        <taxon>Ascomycota</taxon>
        <taxon>Pezizomycotina</taxon>
        <taxon>Sordariomycetes</taxon>
        <taxon>Sordariomycetidae</taxon>
        <taxon>Sordariales</taxon>
        <taxon>Sordariaceae</taxon>
        <taxon>Neurospora</taxon>
    </lineage>
</organism>
<feature type="region of interest" description="Disordered" evidence="1">
    <location>
        <begin position="1291"/>
        <end position="1331"/>
    </location>
</feature>
<dbReference type="SUPFAM" id="SSF55729">
    <property type="entry name" value="Acyl-CoA N-acyltransferases (Nat)"/>
    <property type="match status" value="1"/>
</dbReference>
<dbReference type="Proteomes" id="UP001278500">
    <property type="component" value="Unassembled WGS sequence"/>
</dbReference>
<keyword evidence="4" id="KW-1185">Reference proteome</keyword>
<keyword evidence="2" id="KW-0812">Transmembrane</keyword>
<evidence type="ECO:0000313" key="3">
    <source>
        <dbReference type="EMBL" id="KAK3355596.1"/>
    </source>
</evidence>
<keyword evidence="2" id="KW-1133">Transmembrane helix</keyword>
<proteinExistence type="predicted"/>
<dbReference type="GeneID" id="87862542"/>
<name>A0AAE0MX69_9PEZI</name>
<accession>A0AAE0MX69</accession>
<evidence type="ECO:0000313" key="4">
    <source>
        <dbReference type="Proteomes" id="UP001278500"/>
    </source>
</evidence>
<dbReference type="EMBL" id="JAUEPP010000001">
    <property type="protein sequence ID" value="KAK3355596.1"/>
    <property type="molecule type" value="Genomic_DNA"/>
</dbReference>
<comment type="caution">
    <text evidence="3">The sequence shown here is derived from an EMBL/GenBank/DDBJ whole genome shotgun (WGS) entry which is preliminary data.</text>
</comment>
<evidence type="ECO:0008006" key="5">
    <source>
        <dbReference type="Google" id="ProtNLM"/>
    </source>
</evidence>
<feature type="transmembrane region" description="Helical" evidence="2">
    <location>
        <begin position="1097"/>
        <end position="1114"/>
    </location>
</feature>
<sequence>MTVALNPRIRVREAVPADAEAITNTLFDGFSVDAMNQLMYPNGVSDESRSKFAALLFSPIPPSEGEKLMMVAELLPEGSDGPGEIVAFSGWRLFRNPRAEEEWNVKEEPKTQEQLGEGCDVRVFNEFIGGLHRKRREHMKGDPGLVLGTLVCQTNRQRLGAGKALLHWGTTLADELGLPLFLESSPFGYNLYKQFGFEPIDVLDIPIFDLFGAVKREGTLLTLSAVDFATAFCCLTTPIPYSYTTEFIKLKLIDVPAALSIVFRYQSSWCWTLCPFFAIDFKLSSLGVLNPSLFIDRIPVKMADSSHAHSQQQSPANAGSDSQDTDNQGHVYPPPQPLPQPGTVGNATQLTQAFYYQPQQHDPGFDPATVISQQQYYYAQQASPAGNPSVDNQQAYYAPQLLQQPGWTADPTAINAQLYWQQQLSTPNLAAYSQYTPAYDQYPAPDSIQEVQSPDLHPKQQPLLMSEDVTPRQMPSPQADPQPGVKKDVKKWKRFWPWSKDHMQKFEDNLKDKFSGKSGYRGFRRIYLPTQRVNSQGNDSNDGLSGDSKVVYRTGTAEAEDYDDLGKVHKVDGKLTYVNQFHQRTRKFLDVAVYLSPTRFTPRRLIVQATDHVIKTRLDRGDWIRTKVRGSVPLVLAMSEWALFPFKTQGFWAKTKGTFRLFVVAIPVQVFLALPFLGNYDDDDEVTDTYTDYPGYYWNWPKYAVNELDMSPAAHEKRSKGYKSSLNVTKRAARPRLLYAKVNGEWTTIRGDTFENSTRRYIFISYMWGMFPNADGAEKAHNLARRIVEHEGFDAYWMDRELVNKDSAADTDYDVYTLCDTVRGSSKVCLMMDKDGTTQRLEWGSRMWTLMEGLLAPGDYITYCFLDAEGQLVTKDIGKVEMTASFWRVPDSEYTDNMEAVRILAEHYANVLTLSRLELLPATITALSTKNRNEFTGSDLAYAVMGFLHYRIERQDEWTTVFQNLARLSLGNDSDELVERMLCLLPKPSNKDVFETLSERDEYGTFLHHITPQCQVVGVAHEDETVILDSCRAIHIRWKDFPRPTVQRDVGFGKVLAVFFLAFGIWWLTFGIQMSLAYIPFFAGFVSLTDEETGRSYVGWVIAGFLFVGLLLSAPSPFSVRRLFGGTVLKSTPNLVGFEGVMPIAQLEKIVFGNAEGRLTYAPSATPFSREDRENYERRGKEPSWIDNPDSALDDLKAKKLLPSDRHQLFTLVDMGELTVTIFAAERPPTVALLCGKEGGMLRAVLCSWRFETDCLYRETVVRMPTRVWEVAEPKGWLKLCLRSQNDYRRREPLKKQEKIDRDKKQEEARLKKEAEEAARKAAEEAAKKMA</sequence>
<dbReference type="InterPro" id="IPR052523">
    <property type="entry name" value="Trichothecene_AcTrans"/>
</dbReference>
<dbReference type="Gene3D" id="3.40.630.30">
    <property type="match status" value="1"/>
</dbReference>